<dbReference type="InterPro" id="IPR036908">
    <property type="entry name" value="RlpA-like_sf"/>
</dbReference>
<evidence type="ECO:0000256" key="4">
    <source>
        <dbReference type="SAM" id="SignalP"/>
    </source>
</evidence>
<dbReference type="CDD" id="cd22778">
    <property type="entry name" value="DPBB_CEPL-like"/>
    <property type="match status" value="1"/>
</dbReference>
<dbReference type="STRING" id="1036808.A0A0C3AL84"/>
<feature type="chain" id="PRO_5002172328" description="Cerato-platanin" evidence="4">
    <location>
        <begin position="28"/>
        <end position="148"/>
    </location>
</feature>
<reference evidence="5 6" key="1">
    <citation type="submission" date="2014-04" db="EMBL/GenBank/DDBJ databases">
        <authorList>
            <consortium name="DOE Joint Genome Institute"/>
            <person name="Kuo A."/>
            <person name="Kohler A."/>
            <person name="Nagy L.G."/>
            <person name="Floudas D."/>
            <person name="Copeland A."/>
            <person name="Barry K.W."/>
            <person name="Cichocki N."/>
            <person name="Veneault-Fourrey C."/>
            <person name="LaButti K."/>
            <person name="Lindquist E.A."/>
            <person name="Lipzen A."/>
            <person name="Lundell T."/>
            <person name="Morin E."/>
            <person name="Murat C."/>
            <person name="Sun H."/>
            <person name="Tunlid A."/>
            <person name="Henrissat B."/>
            <person name="Grigoriev I.V."/>
            <person name="Hibbett D.S."/>
            <person name="Martin F."/>
            <person name="Nordberg H.P."/>
            <person name="Cantor M.N."/>
            <person name="Hua S.X."/>
        </authorList>
    </citation>
    <scope>NUCLEOTIDE SEQUENCE [LARGE SCALE GENOMIC DNA]</scope>
    <source>
        <strain evidence="5 6">Foug A</strain>
    </source>
</reference>
<comment type="similarity">
    <text evidence="2">Belongs to the cerato-platanin family.</text>
</comment>
<evidence type="ECO:0000256" key="3">
    <source>
        <dbReference type="ARBA" id="ARBA00022525"/>
    </source>
</evidence>
<evidence type="ECO:0000313" key="6">
    <source>
        <dbReference type="Proteomes" id="UP000053989"/>
    </source>
</evidence>
<dbReference type="Proteomes" id="UP000053989">
    <property type="component" value="Unassembled WGS sequence"/>
</dbReference>
<sequence>MFLSSSTKFASALLIALTPLLVLPTHAQTPSSLSYDAVYGTDSTPLSQLACSNGANGLGTKYPTLGSLKNFPNVGASPTVAGWNDPNCGKCYTVTYGSVNVNIVAVDVGRNGFVVSEQAMNTLTGDAEFYGRVDVTYVEADLSACQLP</sequence>
<dbReference type="HOGENOM" id="CLU_111635_0_0_1"/>
<evidence type="ECO:0008006" key="7">
    <source>
        <dbReference type="Google" id="ProtNLM"/>
    </source>
</evidence>
<evidence type="ECO:0000256" key="1">
    <source>
        <dbReference type="ARBA" id="ARBA00004613"/>
    </source>
</evidence>
<protein>
    <recommendedName>
        <fullName evidence="7">Cerato-platanin</fullName>
    </recommendedName>
</protein>
<comment type="subcellular location">
    <subcellularLocation>
        <location evidence="1">Secreted</location>
    </subcellularLocation>
</comment>
<dbReference type="EMBL" id="KN822021">
    <property type="protein sequence ID" value="KIM65697.1"/>
    <property type="molecule type" value="Genomic_DNA"/>
</dbReference>
<dbReference type="Gene3D" id="2.40.40.10">
    <property type="entry name" value="RlpA-like domain"/>
    <property type="match status" value="1"/>
</dbReference>
<gene>
    <name evidence="5" type="ORF">SCLCIDRAFT_445914</name>
</gene>
<organism evidence="5 6">
    <name type="scientific">Scleroderma citrinum Foug A</name>
    <dbReference type="NCBI Taxonomy" id="1036808"/>
    <lineage>
        <taxon>Eukaryota</taxon>
        <taxon>Fungi</taxon>
        <taxon>Dikarya</taxon>
        <taxon>Basidiomycota</taxon>
        <taxon>Agaricomycotina</taxon>
        <taxon>Agaricomycetes</taxon>
        <taxon>Agaricomycetidae</taxon>
        <taxon>Boletales</taxon>
        <taxon>Sclerodermatineae</taxon>
        <taxon>Sclerodermataceae</taxon>
        <taxon>Scleroderma</taxon>
    </lineage>
</organism>
<accession>A0A0C3AL84</accession>
<dbReference type="AlphaFoldDB" id="A0A0C3AL84"/>
<keyword evidence="3" id="KW-0964">Secreted</keyword>
<keyword evidence="6" id="KW-1185">Reference proteome</keyword>
<proteinExistence type="inferred from homology"/>
<dbReference type="InParanoid" id="A0A0C3AL84"/>
<keyword evidence="4" id="KW-0732">Signal</keyword>
<dbReference type="InterPro" id="IPR010829">
    <property type="entry name" value="Cerato-platanin"/>
</dbReference>
<name>A0A0C3AL84_9AGAM</name>
<evidence type="ECO:0000256" key="2">
    <source>
        <dbReference type="ARBA" id="ARBA00010421"/>
    </source>
</evidence>
<evidence type="ECO:0000313" key="5">
    <source>
        <dbReference type="EMBL" id="KIM65697.1"/>
    </source>
</evidence>
<dbReference type="Pfam" id="PF07249">
    <property type="entry name" value="Cerato-platanin"/>
    <property type="match status" value="1"/>
</dbReference>
<feature type="signal peptide" evidence="4">
    <location>
        <begin position="1"/>
        <end position="27"/>
    </location>
</feature>
<reference evidence="6" key="2">
    <citation type="submission" date="2015-01" db="EMBL/GenBank/DDBJ databases">
        <title>Evolutionary Origins and Diversification of the Mycorrhizal Mutualists.</title>
        <authorList>
            <consortium name="DOE Joint Genome Institute"/>
            <consortium name="Mycorrhizal Genomics Consortium"/>
            <person name="Kohler A."/>
            <person name="Kuo A."/>
            <person name="Nagy L.G."/>
            <person name="Floudas D."/>
            <person name="Copeland A."/>
            <person name="Barry K.W."/>
            <person name="Cichocki N."/>
            <person name="Veneault-Fourrey C."/>
            <person name="LaButti K."/>
            <person name="Lindquist E.A."/>
            <person name="Lipzen A."/>
            <person name="Lundell T."/>
            <person name="Morin E."/>
            <person name="Murat C."/>
            <person name="Riley R."/>
            <person name="Ohm R."/>
            <person name="Sun H."/>
            <person name="Tunlid A."/>
            <person name="Henrissat B."/>
            <person name="Grigoriev I.V."/>
            <person name="Hibbett D.S."/>
            <person name="Martin F."/>
        </authorList>
    </citation>
    <scope>NUCLEOTIDE SEQUENCE [LARGE SCALE GENOMIC DNA]</scope>
    <source>
        <strain evidence="6">Foug A</strain>
    </source>
</reference>
<dbReference type="SUPFAM" id="SSF50685">
    <property type="entry name" value="Barwin-like endoglucanases"/>
    <property type="match status" value="1"/>
</dbReference>
<dbReference type="OrthoDB" id="4898945at2759"/>
<dbReference type="GO" id="GO:0005576">
    <property type="term" value="C:extracellular region"/>
    <property type="evidence" value="ECO:0007669"/>
    <property type="project" value="UniProtKB-SubCell"/>
</dbReference>